<dbReference type="EMBL" id="JACDTZ010000001">
    <property type="protein sequence ID" value="MBA5243672.1"/>
    <property type="molecule type" value="Genomic_DNA"/>
</dbReference>
<dbReference type="InterPro" id="IPR010982">
    <property type="entry name" value="Lambda_DNA-bd_dom_sf"/>
</dbReference>
<dbReference type="AlphaFoldDB" id="A0A7W2E9U6"/>
<proteinExistence type="predicted"/>
<dbReference type="PROSITE" id="PS50943">
    <property type="entry name" value="HTH_CROC1"/>
    <property type="match status" value="1"/>
</dbReference>
<evidence type="ECO:0000259" key="1">
    <source>
        <dbReference type="PROSITE" id="PS50943"/>
    </source>
</evidence>
<dbReference type="SUPFAM" id="SSF47413">
    <property type="entry name" value="lambda repressor-like DNA-binding domains"/>
    <property type="match status" value="1"/>
</dbReference>
<reference evidence="2 3" key="1">
    <citation type="submission" date="2020-07" db="EMBL/GenBank/DDBJ databases">
        <title>Draft genome and description of Corynebacterium haemomassiliense strain Marseile-Q3615 sp. nov.</title>
        <authorList>
            <person name="Boxberger M."/>
            <person name="La Scola B."/>
        </authorList>
    </citation>
    <scope>NUCLEOTIDE SEQUENCE [LARGE SCALE GENOMIC DNA]</scope>
    <source>
        <strain evidence="2 3">Marseille-Q3615</strain>
    </source>
</reference>
<dbReference type="Pfam" id="PF13560">
    <property type="entry name" value="HTH_31"/>
    <property type="match status" value="1"/>
</dbReference>
<protein>
    <submittedName>
        <fullName evidence="2">Helix-turn-helix transcriptional regulator</fullName>
    </submittedName>
</protein>
<dbReference type="InterPro" id="IPR001387">
    <property type="entry name" value="Cro/C1-type_HTH"/>
</dbReference>
<dbReference type="RefSeq" id="WP_181888392.1">
    <property type="nucleotide sequence ID" value="NZ_CP170998.1"/>
</dbReference>
<sequence length="98" mass="11304">MDTSKVSSRRTPRAVEGGLIEIGDDLQRWRRLNRLTIEQAAYRADVSVSTLRRLEQGHGATLENFLRVCRAFQLLDRVRDAVDPMEHDRGRALIEQMI</sequence>
<dbReference type="CDD" id="cd00093">
    <property type="entry name" value="HTH_XRE"/>
    <property type="match status" value="1"/>
</dbReference>
<name>A0A7W2E9U6_9CORY</name>
<dbReference type="SMART" id="SM00530">
    <property type="entry name" value="HTH_XRE"/>
    <property type="match status" value="1"/>
</dbReference>
<gene>
    <name evidence="2" type="ORF">H0193_02380</name>
</gene>
<dbReference type="GO" id="GO:0003677">
    <property type="term" value="F:DNA binding"/>
    <property type="evidence" value="ECO:0007669"/>
    <property type="project" value="InterPro"/>
</dbReference>
<evidence type="ECO:0000313" key="3">
    <source>
        <dbReference type="Proteomes" id="UP000523682"/>
    </source>
</evidence>
<evidence type="ECO:0000313" key="2">
    <source>
        <dbReference type="EMBL" id="MBA5243672.1"/>
    </source>
</evidence>
<dbReference type="Gene3D" id="1.10.260.40">
    <property type="entry name" value="lambda repressor-like DNA-binding domains"/>
    <property type="match status" value="1"/>
</dbReference>
<feature type="domain" description="HTH cro/C1-type" evidence="1">
    <location>
        <begin position="26"/>
        <end position="78"/>
    </location>
</feature>
<keyword evidence="3" id="KW-1185">Reference proteome</keyword>
<accession>A0A7W2E9U6</accession>
<organism evidence="2 3">
    <name type="scientific">Corynebacterium haemomassiliense</name>
    <dbReference type="NCBI Taxonomy" id="2754726"/>
    <lineage>
        <taxon>Bacteria</taxon>
        <taxon>Bacillati</taxon>
        <taxon>Actinomycetota</taxon>
        <taxon>Actinomycetes</taxon>
        <taxon>Mycobacteriales</taxon>
        <taxon>Corynebacteriaceae</taxon>
        <taxon>Corynebacterium</taxon>
    </lineage>
</organism>
<comment type="caution">
    <text evidence="2">The sequence shown here is derived from an EMBL/GenBank/DDBJ whole genome shotgun (WGS) entry which is preliminary data.</text>
</comment>
<dbReference type="Proteomes" id="UP000523682">
    <property type="component" value="Unassembled WGS sequence"/>
</dbReference>